<sequence length="101" mass="10701">MQSSQVFFAVPRQEWESVFPFPPPLPASAAFPQSVCFPPISPFILPLRLPPAVPAPLRGHARQSWADPPAAVCAAVGHAASCPSAADPSATAQEGKKHRHN</sequence>
<feature type="compositionally biased region" description="Low complexity" evidence="1">
    <location>
        <begin position="81"/>
        <end position="92"/>
    </location>
</feature>
<protein>
    <submittedName>
        <fullName evidence="2">Uncharacterized protein</fullName>
    </submittedName>
</protein>
<name>A0ABN9V547_9DINO</name>
<dbReference type="Proteomes" id="UP001189429">
    <property type="component" value="Unassembled WGS sequence"/>
</dbReference>
<evidence type="ECO:0000256" key="1">
    <source>
        <dbReference type="SAM" id="MobiDB-lite"/>
    </source>
</evidence>
<feature type="region of interest" description="Disordered" evidence="1">
    <location>
        <begin position="81"/>
        <end position="101"/>
    </location>
</feature>
<proteinExistence type="predicted"/>
<organism evidence="2 3">
    <name type="scientific">Prorocentrum cordatum</name>
    <dbReference type="NCBI Taxonomy" id="2364126"/>
    <lineage>
        <taxon>Eukaryota</taxon>
        <taxon>Sar</taxon>
        <taxon>Alveolata</taxon>
        <taxon>Dinophyceae</taxon>
        <taxon>Prorocentrales</taxon>
        <taxon>Prorocentraceae</taxon>
        <taxon>Prorocentrum</taxon>
    </lineage>
</organism>
<reference evidence="2" key="1">
    <citation type="submission" date="2023-10" db="EMBL/GenBank/DDBJ databases">
        <authorList>
            <person name="Chen Y."/>
            <person name="Shah S."/>
            <person name="Dougan E. K."/>
            <person name="Thang M."/>
            <person name="Chan C."/>
        </authorList>
    </citation>
    <scope>NUCLEOTIDE SEQUENCE [LARGE SCALE GENOMIC DNA]</scope>
</reference>
<evidence type="ECO:0000313" key="2">
    <source>
        <dbReference type="EMBL" id="CAK0867963.1"/>
    </source>
</evidence>
<dbReference type="EMBL" id="CAUYUJ010016698">
    <property type="protein sequence ID" value="CAK0867963.1"/>
    <property type="molecule type" value="Genomic_DNA"/>
</dbReference>
<keyword evidence="3" id="KW-1185">Reference proteome</keyword>
<evidence type="ECO:0000313" key="3">
    <source>
        <dbReference type="Proteomes" id="UP001189429"/>
    </source>
</evidence>
<accession>A0ABN9V547</accession>
<comment type="caution">
    <text evidence="2">The sequence shown here is derived from an EMBL/GenBank/DDBJ whole genome shotgun (WGS) entry which is preliminary data.</text>
</comment>
<gene>
    <name evidence="2" type="ORF">PCOR1329_LOCUS54772</name>
</gene>